<evidence type="ECO:0000313" key="1">
    <source>
        <dbReference type="EMBL" id="ECH8333897.1"/>
    </source>
</evidence>
<feature type="non-terminal residue" evidence="1">
    <location>
        <position position="1"/>
    </location>
</feature>
<protein>
    <submittedName>
        <fullName evidence="1">Plasmid transfer ATPase TraJ</fullName>
    </submittedName>
</protein>
<reference evidence="1" key="1">
    <citation type="submission" date="2018-08" db="EMBL/GenBank/DDBJ databases">
        <authorList>
            <consortium name="GenomeTrakr network: Whole genome sequencing for foodborne pathogen traceback"/>
        </authorList>
    </citation>
    <scope>NUCLEOTIDE SEQUENCE</scope>
    <source>
        <strain evidence="1">FDA00003824</strain>
    </source>
</reference>
<dbReference type="EMBL" id="AAITFY010000033">
    <property type="protein sequence ID" value="ECH8333897.1"/>
    <property type="molecule type" value="Genomic_DNA"/>
</dbReference>
<accession>A0A5Y3IBN4</accession>
<organism evidence="1">
    <name type="scientific">Salmonella enterica I</name>
    <dbReference type="NCBI Taxonomy" id="59201"/>
    <lineage>
        <taxon>Bacteria</taxon>
        <taxon>Pseudomonadati</taxon>
        <taxon>Pseudomonadota</taxon>
        <taxon>Gammaproteobacteria</taxon>
        <taxon>Enterobacterales</taxon>
        <taxon>Enterobacteriaceae</taxon>
        <taxon>Salmonella</taxon>
    </lineage>
</organism>
<dbReference type="AlphaFoldDB" id="A0A5Y3IBN4"/>
<name>A0A5Y3IBN4_SALET</name>
<sequence>RDYVLEMYIKGEIDRSEAVIFIPPGEMRQ</sequence>
<comment type="caution">
    <text evidence="1">The sequence shown here is derived from an EMBL/GenBank/DDBJ whole genome shotgun (WGS) entry which is preliminary data.</text>
</comment>
<proteinExistence type="predicted"/>
<gene>
    <name evidence="1" type="ORF">RU16_23390</name>
</gene>